<dbReference type="PANTHER" id="PTHR36981:SF1">
    <property type="entry name" value="P2X PURINORECEPTOR 7 INTRACELLULAR DOMAIN-CONTAINING PROTEIN"/>
    <property type="match status" value="1"/>
</dbReference>
<reference evidence="2" key="1">
    <citation type="submission" date="2022-11" db="EMBL/GenBank/DDBJ databases">
        <title>Centuries of genome instability and evolution in soft-shell clam transmissible cancer (bioRxiv).</title>
        <authorList>
            <person name="Hart S.F.M."/>
            <person name="Yonemitsu M.A."/>
            <person name="Giersch R.M."/>
            <person name="Beal B.F."/>
            <person name="Arriagada G."/>
            <person name="Davis B.W."/>
            <person name="Ostrander E.A."/>
            <person name="Goff S.P."/>
            <person name="Metzger M.J."/>
        </authorList>
    </citation>
    <scope>NUCLEOTIDE SEQUENCE</scope>
    <source>
        <strain evidence="2">MELC-2E11</strain>
        <tissue evidence="2">Siphon/mantle</tissue>
    </source>
</reference>
<proteinExistence type="predicted"/>
<dbReference type="PANTHER" id="PTHR36981">
    <property type="entry name" value="ZGC:195170"/>
    <property type="match status" value="1"/>
</dbReference>
<organism evidence="2 3">
    <name type="scientific">Mya arenaria</name>
    <name type="common">Soft-shell clam</name>
    <dbReference type="NCBI Taxonomy" id="6604"/>
    <lineage>
        <taxon>Eukaryota</taxon>
        <taxon>Metazoa</taxon>
        <taxon>Spiralia</taxon>
        <taxon>Lophotrochozoa</taxon>
        <taxon>Mollusca</taxon>
        <taxon>Bivalvia</taxon>
        <taxon>Autobranchia</taxon>
        <taxon>Heteroconchia</taxon>
        <taxon>Euheterodonta</taxon>
        <taxon>Imparidentia</taxon>
        <taxon>Neoheterodontei</taxon>
        <taxon>Myida</taxon>
        <taxon>Myoidea</taxon>
        <taxon>Myidae</taxon>
        <taxon>Mya</taxon>
    </lineage>
</organism>
<gene>
    <name evidence="2" type="ORF">MAR_025071</name>
</gene>
<evidence type="ECO:0000259" key="1">
    <source>
        <dbReference type="Pfam" id="PF20478"/>
    </source>
</evidence>
<keyword evidence="3" id="KW-1185">Reference proteome</keyword>
<name>A0ABY7DUD2_MYAAR</name>
<dbReference type="Proteomes" id="UP001164746">
    <property type="component" value="Chromosome 3"/>
</dbReference>
<sequence>MSDSENYTTDGDESIDFSDTSSCNSCIAMHTERESVCCRDVEQTNFKLDVFNEEGHDIECITDHPGFGTVCLDRYVLETAYYQYRQQYGVPQQEDNEQQRYVAYRQFVRWCWGYLGREVRVVLPSCAVQRIRAQFPSQQCNSCIAMHTERESVCCRDVEQTNFKLDVFNEEGHDIECITDHPGFGTVCLDRYVLETAYYQYRQQYGVPQQEDNEQQRYVAYRQFVRWCWGYLGREVRVVLPSCAVQRIRAQFPSQQYEGFQDL</sequence>
<dbReference type="Pfam" id="PF20478">
    <property type="entry name" value="P2RX7_C"/>
    <property type="match status" value="2"/>
</dbReference>
<feature type="domain" description="P2X purinoreceptor 7 intracellular" evidence="1">
    <location>
        <begin position="139"/>
        <end position="260"/>
    </location>
</feature>
<feature type="domain" description="P2X purinoreceptor 7 intracellular" evidence="1">
    <location>
        <begin position="21"/>
        <end position="138"/>
    </location>
</feature>
<protein>
    <recommendedName>
        <fullName evidence="1">P2X purinoreceptor 7 intracellular domain-containing protein</fullName>
    </recommendedName>
</protein>
<dbReference type="EMBL" id="CP111014">
    <property type="protein sequence ID" value="WAR00699.1"/>
    <property type="molecule type" value="Genomic_DNA"/>
</dbReference>
<evidence type="ECO:0000313" key="3">
    <source>
        <dbReference type="Proteomes" id="UP001164746"/>
    </source>
</evidence>
<accession>A0ABY7DUD2</accession>
<evidence type="ECO:0000313" key="2">
    <source>
        <dbReference type="EMBL" id="WAR00699.1"/>
    </source>
</evidence>
<dbReference type="InterPro" id="IPR046815">
    <property type="entry name" value="P2RX7_C"/>
</dbReference>